<keyword evidence="4" id="KW-1185">Reference proteome</keyword>
<protein>
    <submittedName>
        <fullName evidence="3">Helix-turn-helix domain containing protein</fullName>
    </submittedName>
</protein>
<dbReference type="InterPro" id="IPR010982">
    <property type="entry name" value="Lambda_DNA-bd_dom_sf"/>
</dbReference>
<dbReference type="InterPro" id="IPR032499">
    <property type="entry name" value="Phage_CI_C"/>
</dbReference>
<dbReference type="InterPro" id="IPR010744">
    <property type="entry name" value="Phage_CI_N"/>
</dbReference>
<evidence type="ECO:0000259" key="1">
    <source>
        <dbReference type="Pfam" id="PF07022"/>
    </source>
</evidence>
<feature type="domain" description="Bacteriophage CI repressor C-terminal" evidence="2">
    <location>
        <begin position="112"/>
        <end position="210"/>
    </location>
</feature>
<dbReference type="RefSeq" id="WP_248942952.1">
    <property type="nucleotide sequence ID" value="NZ_JAKIKS010000169.1"/>
</dbReference>
<dbReference type="Pfam" id="PF16452">
    <property type="entry name" value="Phage_CI_C"/>
    <property type="match status" value="1"/>
</dbReference>
<dbReference type="EMBL" id="JAKIKS010000169">
    <property type="protein sequence ID" value="MCL1127511.1"/>
    <property type="molecule type" value="Genomic_DNA"/>
</dbReference>
<comment type="caution">
    <text evidence="3">The sequence shown here is derived from an EMBL/GenBank/DDBJ whole genome shotgun (WGS) entry which is preliminary data.</text>
</comment>
<proteinExistence type="predicted"/>
<dbReference type="Gene3D" id="2.10.109.10">
    <property type="entry name" value="Umud Fragment, subunit A"/>
    <property type="match status" value="1"/>
</dbReference>
<evidence type="ECO:0000313" key="4">
    <source>
        <dbReference type="Proteomes" id="UP001203423"/>
    </source>
</evidence>
<dbReference type="Pfam" id="PF07022">
    <property type="entry name" value="Phage_CI_repr"/>
    <property type="match status" value="1"/>
</dbReference>
<sequence>MVTTSDGESINQMMDFVKNKKPDPYKYDGGSAILDRLLVVYGVETRPQLASCIGVSTGTMSTWQTRKSTPYEMLIRVSLATNARLEFLCFGEKPVFNDEPVIIEKTPLVEFKTLESGYLSEPSTIRIDEEILTTYQLKKESCLAIKSGTKTHFIDIDETEVFKGVFLFNVNKHYQIGEFKTLPDGKIYLIEDGDKYPVDLNETTIKGKVVATLDTSK</sequence>
<organism evidence="3 4">
    <name type="scientific">Shewanella surugensis</name>
    <dbReference type="NCBI Taxonomy" id="212020"/>
    <lineage>
        <taxon>Bacteria</taxon>
        <taxon>Pseudomonadati</taxon>
        <taxon>Pseudomonadota</taxon>
        <taxon>Gammaproteobacteria</taxon>
        <taxon>Alteromonadales</taxon>
        <taxon>Shewanellaceae</taxon>
        <taxon>Shewanella</taxon>
    </lineage>
</organism>
<dbReference type="Proteomes" id="UP001203423">
    <property type="component" value="Unassembled WGS sequence"/>
</dbReference>
<feature type="domain" description="Bacteriophage CI repressor N-terminal" evidence="1">
    <location>
        <begin position="32"/>
        <end position="95"/>
    </location>
</feature>
<reference evidence="3 4" key="1">
    <citation type="submission" date="2022-01" db="EMBL/GenBank/DDBJ databases">
        <title>Whole genome-based taxonomy of the Shewanellaceae.</title>
        <authorList>
            <person name="Martin-Rodriguez A.J."/>
        </authorList>
    </citation>
    <scope>NUCLEOTIDE SEQUENCE [LARGE SCALE GENOMIC DNA]</scope>
    <source>
        <strain evidence="3 4">DSM 17177</strain>
    </source>
</reference>
<evidence type="ECO:0000259" key="2">
    <source>
        <dbReference type="Pfam" id="PF16452"/>
    </source>
</evidence>
<name>A0ABT0LIJ5_9GAMM</name>
<accession>A0ABT0LIJ5</accession>
<evidence type="ECO:0000313" key="3">
    <source>
        <dbReference type="EMBL" id="MCL1127511.1"/>
    </source>
</evidence>
<gene>
    <name evidence="3" type="ORF">L2764_24315</name>
</gene>
<dbReference type="Gene3D" id="1.10.260.40">
    <property type="entry name" value="lambda repressor-like DNA-binding domains"/>
    <property type="match status" value="1"/>
</dbReference>